<name>G3BB56_CANTC</name>
<gene>
    <name evidence="1" type="ORF">CANTEDRAFT_95037</name>
</gene>
<sequence length="132" mass="15128">MYAIVQTNTIGLNAEPVIELISQLLVSDSDSDLDSDTDLDTDSDTDLNLDPAIPKRRKIARIMKQVDIYLNRNRPYSFASVHNKLFPYYIASNITPPGILEVNPQEDYYQMLHDVFQQLYTMRESQLLGSRS</sequence>
<proteinExistence type="predicted"/>
<organism evidence="2">
    <name type="scientific">Candida tenuis (strain ATCC 10573 / BCRC 21748 / CBS 615 / JCM 9827 / NBRC 10315 / NRRL Y-1498 / VKM Y-70)</name>
    <name type="common">Yeast</name>
    <name type="synonym">Yamadazyma tenuis</name>
    <dbReference type="NCBI Taxonomy" id="590646"/>
    <lineage>
        <taxon>Eukaryota</taxon>
        <taxon>Fungi</taxon>
        <taxon>Dikarya</taxon>
        <taxon>Ascomycota</taxon>
        <taxon>Saccharomycotina</taxon>
        <taxon>Pichiomycetes</taxon>
        <taxon>Debaryomycetaceae</taxon>
        <taxon>Yamadazyma</taxon>
    </lineage>
</organism>
<dbReference type="Proteomes" id="UP000000707">
    <property type="component" value="Unassembled WGS sequence"/>
</dbReference>
<evidence type="ECO:0000313" key="2">
    <source>
        <dbReference type="Proteomes" id="UP000000707"/>
    </source>
</evidence>
<dbReference type="HOGENOM" id="CLU_1916807_0_0_1"/>
<keyword evidence="2" id="KW-1185">Reference proteome</keyword>
<protein>
    <submittedName>
        <fullName evidence="1">Uncharacterized protein</fullName>
    </submittedName>
</protein>
<dbReference type="AlphaFoldDB" id="G3BB56"/>
<evidence type="ECO:0000313" key="1">
    <source>
        <dbReference type="EMBL" id="EGV62144.1"/>
    </source>
</evidence>
<reference evidence="1 2" key="1">
    <citation type="journal article" date="2011" name="Proc. Natl. Acad. Sci. U.S.A.">
        <title>Comparative genomics of xylose-fermenting fungi for enhanced biofuel production.</title>
        <authorList>
            <person name="Wohlbach D.J."/>
            <person name="Kuo A."/>
            <person name="Sato T.K."/>
            <person name="Potts K.M."/>
            <person name="Salamov A.A."/>
            <person name="LaButti K.M."/>
            <person name="Sun H."/>
            <person name="Clum A."/>
            <person name="Pangilinan J.L."/>
            <person name="Lindquist E.A."/>
            <person name="Lucas S."/>
            <person name="Lapidus A."/>
            <person name="Jin M."/>
            <person name="Gunawan C."/>
            <person name="Balan V."/>
            <person name="Dale B.E."/>
            <person name="Jeffries T.W."/>
            <person name="Zinkel R."/>
            <person name="Barry K.W."/>
            <person name="Grigoriev I.V."/>
            <person name="Gasch A.P."/>
        </authorList>
    </citation>
    <scope>NUCLEOTIDE SEQUENCE [LARGE SCALE GENOMIC DNA]</scope>
    <source>
        <strain evidence="2">ATCC 10573 / BCRC 21748 / CBS 615 / JCM 9827 / NBRC 10315 / NRRL Y-1498 / VKM Y-70</strain>
    </source>
</reference>
<accession>G3BB56</accession>
<dbReference type="EMBL" id="GL996527">
    <property type="protein sequence ID" value="EGV62144.1"/>
    <property type="molecule type" value="Genomic_DNA"/>
</dbReference>